<proteinExistence type="predicted"/>
<dbReference type="AlphaFoldDB" id="A0A6A6UI81"/>
<protein>
    <submittedName>
        <fullName evidence="2">Uncharacterized protein</fullName>
    </submittedName>
</protein>
<evidence type="ECO:0000313" key="3">
    <source>
        <dbReference type="Proteomes" id="UP000799302"/>
    </source>
</evidence>
<dbReference type="Proteomes" id="UP000799302">
    <property type="component" value="Unassembled WGS sequence"/>
</dbReference>
<feature type="compositionally biased region" description="Polar residues" evidence="1">
    <location>
        <begin position="307"/>
        <end position="317"/>
    </location>
</feature>
<accession>A0A6A6UI81</accession>
<gene>
    <name evidence="2" type="ORF">BT63DRAFT_412525</name>
</gene>
<evidence type="ECO:0000256" key="1">
    <source>
        <dbReference type="SAM" id="MobiDB-lite"/>
    </source>
</evidence>
<feature type="compositionally biased region" description="Basic and acidic residues" evidence="1">
    <location>
        <begin position="252"/>
        <end position="277"/>
    </location>
</feature>
<feature type="region of interest" description="Disordered" evidence="1">
    <location>
        <begin position="242"/>
        <end position="319"/>
    </location>
</feature>
<keyword evidence="3" id="KW-1185">Reference proteome</keyword>
<sequence length="449" mass="50040">MIVQEKDSKGNVVREVTVDFLSDKMITDEYLPIDSAAQLGRDGAFRAVVPAKLNKLLSVSIKMKGAWGSDEVVMDIHLKYKAGRHRYHKFETAFFKRALQEDTCYEGEMWCIDRSDRDQSSLGFGRNGSQGTVQLAFYFSCDDKETLRSAPNLTFLGTIGPELFHEEGKPTTIVQFRSIDTQKGPAALNKVKNLTRRVRPHHRWAICRFLYRQEEQIKEGKYELFPNSQRACVVEPIHPHITSLSTQNSSKNSKDTGSDTKMKPKIVETASKNDKNITKNTSKPHTKAPSNPSAPSKSSKISAPEATAQNTTSSHQLSCPVKTTMAPIALDKNLSVSTRPKITKLPSNTVAPIALAGQKRPRQDSVIATPAVKKTKIIPPATPPDITKIAINDKSREIIAAQKAADDSMAELQQRHKQNRDLKGEELRLKAINDFRGALEKLLKREPSK</sequence>
<reference evidence="2" key="1">
    <citation type="journal article" date="2020" name="Stud. Mycol.">
        <title>101 Dothideomycetes genomes: a test case for predicting lifestyles and emergence of pathogens.</title>
        <authorList>
            <person name="Haridas S."/>
            <person name="Albert R."/>
            <person name="Binder M."/>
            <person name="Bloem J."/>
            <person name="Labutti K."/>
            <person name="Salamov A."/>
            <person name="Andreopoulos B."/>
            <person name="Baker S."/>
            <person name="Barry K."/>
            <person name="Bills G."/>
            <person name="Bluhm B."/>
            <person name="Cannon C."/>
            <person name="Castanera R."/>
            <person name="Culley D."/>
            <person name="Daum C."/>
            <person name="Ezra D."/>
            <person name="Gonzalez J."/>
            <person name="Henrissat B."/>
            <person name="Kuo A."/>
            <person name="Liang C."/>
            <person name="Lipzen A."/>
            <person name="Lutzoni F."/>
            <person name="Magnuson J."/>
            <person name="Mondo S."/>
            <person name="Nolan M."/>
            <person name="Ohm R."/>
            <person name="Pangilinan J."/>
            <person name="Park H.-J."/>
            <person name="Ramirez L."/>
            <person name="Alfaro M."/>
            <person name="Sun H."/>
            <person name="Tritt A."/>
            <person name="Yoshinaga Y."/>
            <person name="Zwiers L.-H."/>
            <person name="Turgeon B."/>
            <person name="Goodwin S."/>
            <person name="Spatafora J."/>
            <person name="Crous P."/>
            <person name="Grigoriev I."/>
        </authorList>
    </citation>
    <scope>NUCLEOTIDE SEQUENCE</scope>
    <source>
        <strain evidence="2">CBS 115976</strain>
    </source>
</reference>
<dbReference type="EMBL" id="MU004233">
    <property type="protein sequence ID" value="KAF2671500.1"/>
    <property type="molecule type" value="Genomic_DNA"/>
</dbReference>
<organism evidence="2 3">
    <name type="scientific">Microthyrium microscopicum</name>
    <dbReference type="NCBI Taxonomy" id="703497"/>
    <lineage>
        <taxon>Eukaryota</taxon>
        <taxon>Fungi</taxon>
        <taxon>Dikarya</taxon>
        <taxon>Ascomycota</taxon>
        <taxon>Pezizomycotina</taxon>
        <taxon>Dothideomycetes</taxon>
        <taxon>Dothideomycetes incertae sedis</taxon>
        <taxon>Microthyriales</taxon>
        <taxon>Microthyriaceae</taxon>
        <taxon>Microthyrium</taxon>
    </lineage>
</organism>
<feature type="compositionally biased region" description="Low complexity" evidence="1">
    <location>
        <begin position="287"/>
        <end position="304"/>
    </location>
</feature>
<evidence type="ECO:0000313" key="2">
    <source>
        <dbReference type="EMBL" id="KAF2671500.1"/>
    </source>
</evidence>
<feature type="compositionally biased region" description="Polar residues" evidence="1">
    <location>
        <begin position="242"/>
        <end position="251"/>
    </location>
</feature>
<name>A0A6A6UI81_9PEZI</name>